<evidence type="ECO:0000259" key="3">
    <source>
        <dbReference type="Pfam" id="PF05368"/>
    </source>
</evidence>
<organism evidence="4 5">
    <name type="scientific">Oculimacula yallundae</name>
    <dbReference type="NCBI Taxonomy" id="86028"/>
    <lineage>
        <taxon>Eukaryota</taxon>
        <taxon>Fungi</taxon>
        <taxon>Dikarya</taxon>
        <taxon>Ascomycota</taxon>
        <taxon>Pezizomycotina</taxon>
        <taxon>Leotiomycetes</taxon>
        <taxon>Helotiales</taxon>
        <taxon>Ploettnerulaceae</taxon>
        <taxon>Oculimacula</taxon>
    </lineage>
</organism>
<dbReference type="InterPro" id="IPR051164">
    <property type="entry name" value="NmrA-like_oxidored"/>
</dbReference>
<dbReference type="Proteomes" id="UP001595075">
    <property type="component" value="Unassembled WGS sequence"/>
</dbReference>
<dbReference type="PANTHER" id="PTHR42748">
    <property type="entry name" value="NITROGEN METABOLITE REPRESSION PROTEIN NMRA FAMILY MEMBER"/>
    <property type="match status" value="1"/>
</dbReference>
<dbReference type="SUPFAM" id="SSF51735">
    <property type="entry name" value="NAD(P)-binding Rossmann-fold domains"/>
    <property type="match status" value="1"/>
</dbReference>
<feature type="domain" description="NmrA-like" evidence="3">
    <location>
        <begin position="9"/>
        <end position="309"/>
    </location>
</feature>
<evidence type="ECO:0000313" key="4">
    <source>
        <dbReference type="EMBL" id="KAL2075121.1"/>
    </source>
</evidence>
<sequence length="347" mass="37792">MAAQTTPPKKLIVIIGITGNQGGSVASRFLSDPSYRIRGLTRNISSPAALVLASKGIEIVSADLDSVPSLISAFQGANLIFSVTNYWEPFFRPDARAAAEKKGISCRKYAYEVELQQGKNIADAAGSVGIVGGLDGMGFVASTLSYAKKCSGGKYQELYHFDSKAEVFPGYVEQKYPDLAKKMSCVQTGYFMSSYKLAPGAYFAKQPNDTYIQSFATTPSAPIPHFAVNADLGNFVYGVVQMGPGKHYLAEGTTCSWTDFVATWSKVTGKTASYRQCSVKDMAENSPDRMFGEEIADMFEYSSDPGYDGGDKTLLKAEDIRKAGFDCPMTSLEDYFKNEDWSIVFNQ</sequence>
<accession>A0ABR4D193</accession>
<dbReference type="InterPro" id="IPR008030">
    <property type="entry name" value="NmrA-like"/>
</dbReference>
<name>A0ABR4D193_9HELO</name>
<dbReference type="InterPro" id="IPR036291">
    <property type="entry name" value="NAD(P)-bd_dom_sf"/>
</dbReference>
<dbReference type="EMBL" id="JAZHXI010000001">
    <property type="protein sequence ID" value="KAL2075121.1"/>
    <property type="molecule type" value="Genomic_DNA"/>
</dbReference>
<comment type="caution">
    <text evidence="4">The sequence shown here is derived from an EMBL/GenBank/DDBJ whole genome shotgun (WGS) entry which is preliminary data.</text>
</comment>
<gene>
    <name evidence="4" type="ORF">VTL71DRAFT_63</name>
</gene>
<dbReference type="Gene3D" id="3.90.25.10">
    <property type="entry name" value="UDP-galactose 4-epimerase, domain 1"/>
    <property type="match status" value="1"/>
</dbReference>
<reference evidence="4 5" key="1">
    <citation type="journal article" date="2024" name="Commun. Biol.">
        <title>Comparative genomic analysis of thermophilic fungi reveals convergent evolutionary adaptations and gene losses.</title>
        <authorList>
            <person name="Steindorff A.S."/>
            <person name="Aguilar-Pontes M.V."/>
            <person name="Robinson A.J."/>
            <person name="Andreopoulos B."/>
            <person name="LaButti K."/>
            <person name="Kuo A."/>
            <person name="Mondo S."/>
            <person name="Riley R."/>
            <person name="Otillar R."/>
            <person name="Haridas S."/>
            <person name="Lipzen A."/>
            <person name="Grimwood J."/>
            <person name="Schmutz J."/>
            <person name="Clum A."/>
            <person name="Reid I.D."/>
            <person name="Moisan M.C."/>
            <person name="Butler G."/>
            <person name="Nguyen T.T.M."/>
            <person name="Dewar K."/>
            <person name="Conant G."/>
            <person name="Drula E."/>
            <person name="Henrissat B."/>
            <person name="Hansel C."/>
            <person name="Singer S."/>
            <person name="Hutchinson M.I."/>
            <person name="de Vries R.P."/>
            <person name="Natvig D.O."/>
            <person name="Powell A.J."/>
            <person name="Tsang A."/>
            <person name="Grigoriev I.V."/>
        </authorList>
    </citation>
    <scope>NUCLEOTIDE SEQUENCE [LARGE SCALE GENOMIC DNA]</scope>
    <source>
        <strain evidence="4 5">CBS 494.80</strain>
    </source>
</reference>
<evidence type="ECO:0000313" key="5">
    <source>
        <dbReference type="Proteomes" id="UP001595075"/>
    </source>
</evidence>
<keyword evidence="5" id="KW-1185">Reference proteome</keyword>
<evidence type="ECO:0000256" key="1">
    <source>
        <dbReference type="ARBA" id="ARBA00006328"/>
    </source>
</evidence>
<evidence type="ECO:0000256" key="2">
    <source>
        <dbReference type="ARBA" id="ARBA00022857"/>
    </source>
</evidence>
<proteinExistence type="inferred from homology"/>
<comment type="similarity">
    <text evidence="1">Belongs to the NmrA-type oxidoreductase family.</text>
</comment>
<dbReference type="PANTHER" id="PTHR42748:SF26">
    <property type="entry name" value="NMRA-LIKE DOMAIN-CONTAINING PROTEIN"/>
    <property type="match status" value="1"/>
</dbReference>
<dbReference type="Pfam" id="PF05368">
    <property type="entry name" value="NmrA"/>
    <property type="match status" value="1"/>
</dbReference>
<protein>
    <recommendedName>
        <fullName evidence="3">NmrA-like domain-containing protein</fullName>
    </recommendedName>
</protein>
<dbReference type="Gene3D" id="3.40.50.720">
    <property type="entry name" value="NAD(P)-binding Rossmann-like Domain"/>
    <property type="match status" value="1"/>
</dbReference>
<keyword evidence="2" id="KW-0521">NADP</keyword>